<proteinExistence type="predicted"/>
<gene>
    <name evidence="1" type="ORF">GCM10007914_35350</name>
</gene>
<dbReference type="AlphaFoldDB" id="A0AA37W3S8"/>
<dbReference type="Proteomes" id="UP001161408">
    <property type="component" value="Unassembled WGS sequence"/>
</dbReference>
<reference evidence="1" key="2">
    <citation type="submission" date="2023-01" db="EMBL/GenBank/DDBJ databases">
        <title>Draft genome sequence of Pseudoalteromonas tetraodonis strain NBRC 103034.</title>
        <authorList>
            <person name="Sun Q."/>
            <person name="Mori K."/>
        </authorList>
    </citation>
    <scope>NUCLEOTIDE SEQUENCE</scope>
    <source>
        <strain evidence="1">NBRC 103034</strain>
    </source>
</reference>
<accession>A0AA37W3S8</accession>
<reference evidence="1" key="1">
    <citation type="journal article" date="2014" name="Int. J. Syst. Evol. Microbiol.">
        <title>Complete genome sequence of Corynebacterium casei LMG S-19264T (=DSM 44701T), isolated from a smear-ripened cheese.</title>
        <authorList>
            <consortium name="US DOE Joint Genome Institute (JGI-PGF)"/>
            <person name="Walter F."/>
            <person name="Albersmeier A."/>
            <person name="Kalinowski J."/>
            <person name="Ruckert C."/>
        </authorList>
    </citation>
    <scope>NUCLEOTIDE SEQUENCE</scope>
    <source>
        <strain evidence="1">NBRC 103034</strain>
    </source>
</reference>
<sequence length="154" mass="17361">MIPALLIWYNGKTALKFAMKLIEGKNEIMSEIQFLNVDLELESKQDISVLVADLKKVATILHYDKDEYRQLARIEVAGEITTPDKAINHLCELIESCSRNALKQWLSCSRRTFDMGFESGTSPKCFNQALHADTLLRISAIGAGVEITIYPLEK</sequence>
<evidence type="ECO:0000313" key="1">
    <source>
        <dbReference type="EMBL" id="GLQ04654.1"/>
    </source>
</evidence>
<dbReference type="EMBL" id="BSNE01000027">
    <property type="protein sequence ID" value="GLQ04654.1"/>
    <property type="molecule type" value="Genomic_DNA"/>
</dbReference>
<comment type="caution">
    <text evidence="1">The sequence shown here is derived from an EMBL/GenBank/DDBJ whole genome shotgun (WGS) entry which is preliminary data.</text>
</comment>
<evidence type="ECO:0000313" key="2">
    <source>
        <dbReference type="Proteomes" id="UP001161408"/>
    </source>
</evidence>
<keyword evidence="2" id="KW-1185">Reference proteome</keyword>
<name>A0AA37W3S8_9GAMM</name>
<organism evidence="1 2">
    <name type="scientific">Pseudoalteromonas tetraodonis GFC</name>
    <dbReference type="NCBI Taxonomy" id="1315271"/>
    <lineage>
        <taxon>Bacteria</taxon>
        <taxon>Pseudomonadati</taxon>
        <taxon>Pseudomonadota</taxon>
        <taxon>Gammaproteobacteria</taxon>
        <taxon>Alteromonadales</taxon>
        <taxon>Pseudoalteromonadaceae</taxon>
        <taxon>Pseudoalteromonas</taxon>
    </lineage>
</organism>
<protein>
    <recommendedName>
        <fullName evidence="3">Orphan protein</fullName>
    </recommendedName>
</protein>
<evidence type="ECO:0008006" key="3">
    <source>
        <dbReference type="Google" id="ProtNLM"/>
    </source>
</evidence>